<comment type="caution">
    <text evidence="7">The sequence shown here is derived from an EMBL/GenBank/DDBJ whole genome shotgun (WGS) entry which is preliminary data.</text>
</comment>
<keyword evidence="4" id="KW-0804">Transcription</keyword>
<dbReference type="InterPro" id="IPR002491">
    <property type="entry name" value="ABC_transptr_periplasmic_BD"/>
</dbReference>
<dbReference type="RefSeq" id="WP_111147816.1">
    <property type="nucleotide sequence ID" value="NZ_QKRB01000051.1"/>
</dbReference>
<dbReference type="InterPro" id="IPR018060">
    <property type="entry name" value="HTH_AraC"/>
</dbReference>
<dbReference type="SMART" id="SM00342">
    <property type="entry name" value="HTH_ARAC"/>
    <property type="match status" value="1"/>
</dbReference>
<dbReference type="InterPro" id="IPR020449">
    <property type="entry name" value="Tscrpt_reg_AraC-type_HTH"/>
</dbReference>
<dbReference type="PROSITE" id="PS00041">
    <property type="entry name" value="HTH_ARAC_FAMILY_1"/>
    <property type="match status" value="1"/>
</dbReference>
<dbReference type="Pfam" id="PF01497">
    <property type="entry name" value="Peripla_BP_2"/>
    <property type="match status" value="1"/>
</dbReference>
<accession>A0A2W1LJ76</accession>
<protein>
    <submittedName>
        <fullName evidence="7">Transcriptional regulator</fullName>
    </submittedName>
</protein>
<feature type="domain" description="HTH araC/xylS-type" evidence="5">
    <location>
        <begin position="170"/>
        <end position="268"/>
    </location>
</feature>
<keyword evidence="2" id="KW-0238">DNA-binding</keyword>
<dbReference type="Gene3D" id="1.10.10.60">
    <property type="entry name" value="Homeodomain-like"/>
    <property type="match status" value="2"/>
</dbReference>
<dbReference type="InterPro" id="IPR009057">
    <property type="entry name" value="Homeodomain-like_sf"/>
</dbReference>
<keyword evidence="8" id="KW-1185">Reference proteome</keyword>
<proteinExistence type="predicted"/>
<dbReference type="AlphaFoldDB" id="A0A2W1LJ76"/>
<dbReference type="InterPro" id="IPR018062">
    <property type="entry name" value="HTH_AraC-typ_CS"/>
</dbReference>
<evidence type="ECO:0000256" key="1">
    <source>
        <dbReference type="ARBA" id="ARBA00023015"/>
    </source>
</evidence>
<feature type="domain" description="Fe/B12 periplasmic-binding" evidence="6">
    <location>
        <begin position="273"/>
        <end position="530"/>
    </location>
</feature>
<dbReference type="PRINTS" id="PR00032">
    <property type="entry name" value="HTHARAC"/>
</dbReference>
<dbReference type="InterPro" id="IPR037923">
    <property type="entry name" value="HTH-like"/>
</dbReference>
<dbReference type="Pfam" id="PF12833">
    <property type="entry name" value="HTH_18"/>
    <property type="match status" value="1"/>
</dbReference>
<evidence type="ECO:0000259" key="6">
    <source>
        <dbReference type="PROSITE" id="PS50983"/>
    </source>
</evidence>
<reference evidence="7 8" key="1">
    <citation type="submission" date="2018-06" db="EMBL/GenBank/DDBJ databases">
        <title>Paenibacillus imtechensis sp. nov.</title>
        <authorList>
            <person name="Pinnaka A.K."/>
            <person name="Singh H."/>
            <person name="Kaur M."/>
        </authorList>
    </citation>
    <scope>NUCLEOTIDE SEQUENCE [LARGE SCALE GENOMIC DNA]</scope>
    <source>
        <strain evidence="7 8">SMB1</strain>
    </source>
</reference>
<dbReference type="SUPFAM" id="SSF46689">
    <property type="entry name" value="Homeodomain-like"/>
    <property type="match status" value="2"/>
</dbReference>
<organism evidence="7 8">
    <name type="scientific">Paenibacillus sambharensis</name>
    <dbReference type="NCBI Taxonomy" id="1803190"/>
    <lineage>
        <taxon>Bacteria</taxon>
        <taxon>Bacillati</taxon>
        <taxon>Bacillota</taxon>
        <taxon>Bacilli</taxon>
        <taxon>Bacillales</taxon>
        <taxon>Paenibacillaceae</taxon>
        <taxon>Paenibacillus</taxon>
    </lineage>
</organism>
<keyword evidence="1" id="KW-0805">Transcription regulation</keyword>
<dbReference type="InterPro" id="IPR014710">
    <property type="entry name" value="RmlC-like_jellyroll"/>
</dbReference>
<dbReference type="PROSITE" id="PS01124">
    <property type="entry name" value="HTH_ARAC_FAMILY_2"/>
    <property type="match status" value="1"/>
</dbReference>
<sequence>MSTYYPIVYTLRSVKEHQLREGVSLRSFRPARDALCLITEGRGTARIGSNEFVLKPGMCLRVRPGETVSLMPAGKQAKLFYIHGAAVMLDLGDPEAAVAASGLPLMECGSVMLPAKAAAEAAALLKQLIPLVISNEHTDRHRSQSLFHELLHMLALYAEAGKLPADDAVLRTMKWMDRSYNNPVSLNMLPALAGLTPSSYCRAFKRVTGMTPGAYLTKVRLTEAKRLLTDRGRTLKEVARSVGFQDELYFSRTFKKREGISPSEYRRKGSRRIAIVSQLFLQDHMLALGVQPIAAPSFPSLFPGQGVPGYLRPMLNQTIPLNVERRIRYSELSALSPDIVIKTSFRHDPFDQDWREQSNTVVLDGVTKWTGYLEAFATLLGKEAEAEQIIRNIDAQQQAARDALKGLIPAGKWTVIRALADEVRLYTGRSHAMTDLLFQDLGLEMHAVDDAEPYISHGLAKLAELDPERILILWSDAGSLGRLKANPLWQSLRAVAEGQVYAPDSREWDPWGPLGRAHTIRECVNYFSRI</sequence>
<name>A0A2W1LJ76_9BACL</name>
<evidence type="ECO:0000313" key="8">
    <source>
        <dbReference type="Proteomes" id="UP000249522"/>
    </source>
</evidence>
<evidence type="ECO:0000256" key="3">
    <source>
        <dbReference type="ARBA" id="ARBA00023159"/>
    </source>
</evidence>
<dbReference type="EMBL" id="QKRB01000051">
    <property type="protein sequence ID" value="PZD94594.1"/>
    <property type="molecule type" value="Genomic_DNA"/>
</dbReference>
<dbReference type="SUPFAM" id="SSF53807">
    <property type="entry name" value="Helical backbone' metal receptor"/>
    <property type="match status" value="1"/>
</dbReference>
<dbReference type="PANTHER" id="PTHR46796">
    <property type="entry name" value="HTH-TYPE TRANSCRIPTIONAL ACTIVATOR RHAS-RELATED"/>
    <property type="match status" value="1"/>
</dbReference>
<dbReference type="GO" id="GO:0003700">
    <property type="term" value="F:DNA-binding transcription factor activity"/>
    <property type="evidence" value="ECO:0007669"/>
    <property type="project" value="InterPro"/>
</dbReference>
<dbReference type="Proteomes" id="UP000249522">
    <property type="component" value="Unassembled WGS sequence"/>
</dbReference>
<dbReference type="OrthoDB" id="9807321at2"/>
<dbReference type="SUPFAM" id="SSF51215">
    <property type="entry name" value="Regulatory protein AraC"/>
    <property type="match status" value="1"/>
</dbReference>
<dbReference type="Gene3D" id="2.60.120.10">
    <property type="entry name" value="Jelly Rolls"/>
    <property type="match status" value="1"/>
</dbReference>
<keyword evidence="3" id="KW-0010">Activator</keyword>
<gene>
    <name evidence="7" type="ORF">DNH61_16640</name>
</gene>
<evidence type="ECO:0000259" key="5">
    <source>
        <dbReference type="PROSITE" id="PS01124"/>
    </source>
</evidence>
<evidence type="ECO:0000256" key="2">
    <source>
        <dbReference type="ARBA" id="ARBA00023125"/>
    </source>
</evidence>
<evidence type="ECO:0000313" key="7">
    <source>
        <dbReference type="EMBL" id="PZD94594.1"/>
    </source>
</evidence>
<dbReference type="GO" id="GO:0043565">
    <property type="term" value="F:sequence-specific DNA binding"/>
    <property type="evidence" value="ECO:0007669"/>
    <property type="project" value="InterPro"/>
</dbReference>
<dbReference type="Gene3D" id="3.40.50.1980">
    <property type="entry name" value="Nitrogenase molybdenum iron protein domain"/>
    <property type="match status" value="2"/>
</dbReference>
<dbReference type="InterPro" id="IPR050204">
    <property type="entry name" value="AraC_XylS_family_regulators"/>
</dbReference>
<dbReference type="Pfam" id="PF02311">
    <property type="entry name" value="AraC_binding"/>
    <property type="match status" value="1"/>
</dbReference>
<evidence type="ECO:0000256" key="4">
    <source>
        <dbReference type="ARBA" id="ARBA00023163"/>
    </source>
</evidence>
<dbReference type="InterPro" id="IPR003313">
    <property type="entry name" value="AraC-bd"/>
</dbReference>
<dbReference type="PROSITE" id="PS50983">
    <property type="entry name" value="FE_B12_PBP"/>
    <property type="match status" value="1"/>
</dbReference>